<gene>
    <name evidence="3" type="ORF">MEDL_18123</name>
</gene>
<feature type="coiled-coil region" evidence="1">
    <location>
        <begin position="31"/>
        <end position="58"/>
    </location>
</feature>
<feature type="coiled-coil region" evidence="1">
    <location>
        <begin position="97"/>
        <end position="124"/>
    </location>
</feature>
<dbReference type="AlphaFoldDB" id="A0A8S3R9X5"/>
<accession>A0A8S3R9X5</accession>
<feature type="coiled-coil region" evidence="1">
    <location>
        <begin position="195"/>
        <end position="286"/>
    </location>
</feature>
<keyword evidence="1" id="KW-0175">Coiled coil</keyword>
<dbReference type="PANTHER" id="PTHR47615:SF1">
    <property type="entry name" value="COILED-COIL DOMAIN-CONTAINING PROTEIN 158"/>
    <property type="match status" value="1"/>
</dbReference>
<comment type="caution">
    <text evidence="3">The sequence shown here is derived from an EMBL/GenBank/DDBJ whole genome shotgun (WGS) entry which is preliminary data.</text>
</comment>
<protein>
    <recommendedName>
        <fullName evidence="5">Coiled-coil domain-containing protein 158</fullName>
    </recommendedName>
</protein>
<name>A0A8S3R9X5_MYTED</name>
<feature type="region of interest" description="Disordered" evidence="2">
    <location>
        <begin position="1148"/>
        <end position="1184"/>
    </location>
</feature>
<evidence type="ECO:0000313" key="4">
    <source>
        <dbReference type="Proteomes" id="UP000683360"/>
    </source>
</evidence>
<dbReference type="Pfam" id="PF15921">
    <property type="entry name" value="CCDC158"/>
    <property type="match status" value="1"/>
</dbReference>
<feature type="compositionally biased region" description="Basic and acidic residues" evidence="2">
    <location>
        <begin position="1057"/>
        <end position="1068"/>
    </location>
</feature>
<feature type="coiled-coil region" evidence="1">
    <location>
        <begin position="629"/>
        <end position="674"/>
    </location>
</feature>
<evidence type="ECO:0000256" key="2">
    <source>
        <dbReference type="SAM" id="MobiDB-lite"/>
    </source>
</evidence>
<feature type="compositionally biased region" description="Polar residues" evidence="2">
    <location>
        <begin position="968"/>
        <end position="992"/>
    </location>
</feature>
<feature type="coiled-coil region" evidence="1">
    <location>
        <begin position="777"/>
        <end position="944"/>
    </location>
</feature>
<reference evidence="3" key="1">
    <citation type="submission" date="2021-03" db="EMBL/GenBank/DDBJ databases">
        <authorList>
            <person name="Bekaert M."/>
        </authorList>
    </citation>
    <scope>NUCLEOTIDE SEQUENCE</scope>
</reference>
<feature type="coiled-coil region" evidence="1">
    <location>
        <begin position="334"/>
        <end position="386"/>
    </location>
</feature>
<sequence length="1239" mass="144421">MEMASGGLTHTNVIASGAYGITTSPARNRNSTTIKTKANDLLDQIKQLEIEGQKLRAQSLANLGNSIGEDYGHTDSLSGKPNMTPPSPSTLSALIDITAEQKTIADLRNQLDSQRKETDRLQQTLYSGEFSNFKSVPVSHHSGLPSSPSKTGFSTLPSTELFSARRPVYDYNPQLFSARRPVYDYNPPSHLEKALKDSQEQVTDLRKRLQENSETFEQHKRQFRSTIEDLKAKLQQTVSNRDSVLELRQRESTNQESMIHKLQSSVHQLQEKCKAQEEALLDTNRKNEDNSRDKYLSETAINQIRILLGDVERKRGRNYFDADPVSKQVPGMLVHTLERCLQELTSEAEDRKQKVDDLESEVKSLKQTVSQDKESLIKEQQEKEQEALGMYRKITSMTTEHEKELKTALERASNSRKQTTQLQSQLAMLEKTSYDVRKQATLESKCEELQKNVTRANTDYESEKKRNSELQQKETELRVRQTDLENKLDDKQKDVDRLDKMLELVKQECNTQVNQKINHLAMSWFSDVDEEYEINFAERQERERHFDQISNLTSQLSSITEKCNRLSLELELNRSENNNLKKEYHETSDKYESLKIQFDSIQAEKCHVTNMLDDKKSDIERVIQEKDYYMNLLEQRNEELAQVKSQKERLNIQIDEKERNVEILQKQSNNFTNMIESTSKTTESLRDEKENLLVMVQERTKALEELKLSRDTMSKKMKIREKRIKELEEDKQHNMEELQIRREETNIVQHEKDNLYRELKESRFEVATVTEEKDKIKDIYEKQKADREREISRMQSRIKAAEQEVKLAQKTMRTRDSADHQAVKVADKMQKEVTLKRSEIDSLKTKVRWLEDKLDSLTRDRHSLENDKDRLKSTLNKTLTHNQQLSGDLEISQEKVMEMKQQVSNLEMLLDKAATRNATTQAEIEQYEQELARLRLKHQLDLQEVIQKNKDKYPSIVYPVSPHYPQDEFSQSSSRTQEQMTRSSEPQSTARSSDYDRQEKPTRDTDEYRAFGNELKSLLTEMRELVAEKKQSANYAQKASLHRYSKPPVQTNINYNHKHDSLSSDTEYHSDAEVDRTCNRSRSRTHDYSAFVYKDNRSKSTSPRNRHRRSNSAELSLLLKDQNNYNPQDSHRITNLPNRSVKINSYTSDSVTDSRNDSDMSDQQFQAVPLSHPSREKPTRLLPDTQELCKRLEEKIESLTKMGGTLQRENKDTAELMKKQGRKLQKVKDGQTRGRKSKR</sequence>
<organism evidence="3 4">
    <name type="scientific">Mytilus edulis</name>
    <name type="common">Blue mussel</name>
    <dbReference type="NCBI Taxonomy" id="6550"/>
    <lineage>
        <taxon>Eukaryota</taxon>
        <taxon>Metazoa</taxon>
        <taxon>Spiralia</taxon>
        <taxon>Lophotrochozoa</taxon>
        <taxon>Mollusca</taxon>
        <taxon>Bivalvia</taxon>
        <taxon>Autobranchia</taxon>
        <taxon>Pteriomorphia</taxon>
        <taxon>Mytilida</taxon>
        <taxon>Mytiloidea</taxon>
        <taxon>Mytilidae</taxon>
        <taxon>Mytilinae</taxon>
        <taxon>Mytilus</taxon>
    </lineage>
</organism>
<evidence type="ECO:0000256" key="1">
    <source>
        <dbReference type="SAM" id="Coils"/>
    </source>
</evidence>
<feature type="region of interest" description="Disordered" evidence="2">
    <location>
        <begin position="1089"/>
        <end position="1111"/>
    </location>
</feature>
<feature type="compositionally biased region" description="Basic and acidic residues" evidence="2">
    <location>
        <begin position="993"/>
        <end position="1009"/>
    </location>
</feature>
<feature type="coiled-coil region" evidence="1">
    <location>
        <begin position="710"/>
        <end position="744"/>
    </location>
</feature>
<dbReference type="EMBL" id="CAJPWZ010000926">
    <property type="protein sequence ID" value="CAG2203628.1"/>
    <property type="molecule type" value="Genomic_DNA"/>
</dbReference>
<feature type="region of interest" description="Disordered" evidence="2">
    <location>
        <begin position="1038"/>
        <end position="1068"/>
    </location>
</feature>
<dbReference type="InterPro" id="IPR031809">
    <property type="entry name" value="CCDC158"/>
</dbReference>
<dbReference type="Proteomes" id="UP000683360">
    <property type="component" value="Unassembled WGS sequence"/>
</dbReference>
<proteinExistence type="predicted"/>
<dbReference type="OrthoDB" id="10072099at2759"/>
<evidence type="ECO:0008006" key="5">
    <source>
        <dbReference type="Google" id="ProtNLM"/>
    </source>
</evidence>
<feature type="coiled-coil region" evidence="1">
    <location>
        <begin position="549"/>
        <end position="597"/>
    </location>
</feature>
<feature type="region of interest" description="Disordered" evidence="2">
    <location>
        <begin position="1216"/>
        <end position="1239"/>
    </location>
</feature>
<feature type="region of interest" description="Disordered" evidence="2">
    <location>
        <begin position="955"/>
        <end position="1009"/>
    </location>
</feature>
<evidence type="ECO:0000313" key="3">
    <source>
        <dbReference type="EMBL" id="CAG2203628.1"/>
    </source>
</evidence>
<dbReference type="PANTHER" id="PTHR47615">
    <property type="entry name" value="COILED-COIL DOMAIN-CONTAINING PROTEIN 158"/>
    <property type="match status" value="1"/>
</dbReference>
<feature type="coiled-coil region" evidence="1">
    <location>
        <begin position="439"/>
        <end position="508"/>
    </location>
</feature>
<keyword evidence="4" id="KW-1185">Reference proteome</keyword>